<dbReference type="Gene3D" id="1.20.1740.10">
    <property type="entry name" value="Amino acid/polyamine transporter I"/>
    <property type="match status" value="1"/>
</dbReference>
<feature type="transmembrane region" description="Helical" evidence="6">
    <location>
        <begin position="156"/>
        <end position="176"/>
    </location>
</feature>
<dbReference type="PIRSF" id="PIRSF006060">
    <property type="entry name" value="AA_transporter"/>
    <property type="match status" value="1"/>
</dbReference>
<dbReference type="Pfam" id="PF13520">
    <property type="entry name" value="AA_permease_2"/>
    <property type="match status" value="1"/>
</dbReference>
<protein>
    <submittedName>
        <fullName evidence="7">Amino acid transporter</fullName>
    </submittedName>
</protein>
<keyword evidence="5 6" id="KW-0472">Membrane</keyword>
<feature type="transmembrane region" description="Helical" evidence="6">
    <location>
        <begin position="113"/>
        <end position="136"/>
    </location>
</feature>
<feature type="transmembrane region" description="Helical" evidence="6">
    <location>
        <begin position="468"/>
        <end position="485"/>
    </location>
</feature>
<evidence type="ECO:0000313" key="7">
    <source>
        <dbReference type="EMBL" id="KAJ5108252.1"/>
    </source>
</evidence>
<feature type="transmembrane region" description="Helical" evidence="6">
    <location>
        <begin position="368"/>
        <end position="388"/>
    </location>
</feature>
<feature type="transmembrane region" description="Helical" evidence="6">
    <location>
        <begin position="37"/>
        <end position="61"/>
    </location>
</feature>
<proteinExistence type="predicted"/>
<evidence type="ECO:0000256" key="2">
    <source>
        <dbReference type="ARBA" id="ARBA00022448"/>
    </source>
</evidence>
<dbReference type="Proteomes" id="UP001149165">
    <property type="component" value="Unassembled WGS sequence"/>
</dbReference>
<feature type="transmembrane region" description="Helical" evidence="6">
    <location>
        <begin position="67"/>
        <end position="92"/>
    </location>
</feature>
<accession>A0A9W9FXI3</accession>
<feature type="transmembrane region" description="Helical" evidence="6">
    <location>
        <begin position="437"/>
        <end position="456"/>
    </location>
</feature>
<sequence>MKETEMLKDMHTAVAGDEEPGEILQSRERHFNLWSTLGINYSAIGTPLSIGTYLSFSFALGGSPAYIYGYLVAGFMQIIVCLSLSELAAAYPHSSGQVYWTSIFAPRRYSRSLSYWTGAFTASAWFFWMCGTYLFTTQLLFATVSMARVQFTAEKYQVYLGYVAAAIVSLVLNTTLFKHYSALLRLMVILVNAGAVITMVVLLVRSSPKRTAQTVFVDFIEDSGWKSSGFAFLLGLLPGVTAINGFDSSTHVTDELPNPEKQVPQVMVGTAILAYLAGLPMTIVYMFCVVNEEALLDPVGGQPIAQLFLDSCNSLPLAVFLMVIFTFVFLIAASAMTTTSSRVFWSLANEKHLACSAWLEKLTTSRSLPINAICFTVIAGCAIGLLSFGSALALSAMLNTAAICFFISFLIPLICVVTKRDILKKRAHYMNLGSTGLALNCIAISWMLLMSVVLLFPGSLPVTTANMNYAIAVLGGVMIVFGVSVHEV</sequence>
<keyword evidence="4 6" id="KW-1133">Transmembrane helix</keyword>
<dbReference type="OrthoDB" id="2417308at2759"/>
<keyword evidence="8" id="KW-1185">Reference proteome</keyword>
<dbReference type="InterPro" id="IPR002293">
    <property type="entry name" value="AA/rel_permease1"/>
</dbReference>
<reference evidence="7" key="2">
    <citation type="journal article" date="2023" name="IMA Fungus">
        <title>Comparative genomic study of the Penicillium genus elucidates a diverse pangenome and 15 lateral gene transfer events.</title>
        <authorList>
            <person name="Petersen C."/>
            <person name="Sorensen T."/>
            <person name="Nielsen M.R."/>
            <person name="Sondergaard T.E."/>
            <person name="Sorensen J.L."/>
            <person name="Fitzpatrick D.A."/>
            <person name="Frisvad J.C."/>
            <person name="Nielsen K.L."/>
        </authorList>
    </citation>
    <scope>NUCLEOTIDE SEQUENCE</scope>
    <source>
        <strain evidence="7">IBT 30069</strain>
    </source>
</reference>
<comment type="subcellular location">
    <subcellularLocation>
        <location evidence="1">Membrane</location>
        <topology evidence="1">Multi-pass membrane protein</topology>
    </subcellularLocation>
</comment>
<evidence type="ECO:0000256" key="3">
    <source>
        <dbReference type="ARBA" id="ARBA00022692"/>
    </source>
</evidence>
<dbReference type="PANTHER" id="PTHR45649:SF16">
    <property type="entry name" value="7-KETO 8-AMINOPELARGONIC ACID TRANSPORTER"/>
    <property type="match status" value="1"/>
</dbReference>
<evidence type="ECO:0000256" key="1">
    <source>
        <dbReference type="ARBA" id="ARBA00004141"/>
    </source>
</evidence>
<evidence type="ECO:0000256" key="5">
    <source>
        <dbReference type="ARBA" id="ARBA00023136"/>
    </source>
</evidence>
<evidence type="ECO:0000313" key="8">
    <source>
        <dbReference type="Proteomes" id="UP001149165"/>
    </source>
</evidence>
<feature type="transmembrane region" description="Helical" evidence="6">
    <location>
        <begin position="266"/>
        <end position="287"/>
    </location>
</feature>
<gene>
    <name evidence="7" type="ORF">N7456_004927</name>
</gene>
<keyword evidence="3 6" id="KW-0812">Transmembrane</keyword>
<feature type="transmembrane region" description="Helical" evidence="6">
    <location>
        <begin position="183"/>
        <end position="204"/>
    </location>
</feature>
<comment type="caution">
    <text evidence="7">The sequence shown here is derived from an EMBL/GenBank/DDBJ whole genome shotgun (WGS) entry which is preliminary data.</text>
</comment>
<dbReference type="GO" id="GO:0022857">
    <property type="term" value="F:transmembrane transporter activity"/>
    <property type="evidence" value="ECO:0007669"/>
    <property type="project" value="InterPro"/>
</dbReference>
<dbReference type="AlphaFoldDB" id="A0A9W9FXI3"/>
<reference evidence="7" key="1">
    <citation type="submission" date="2022-11" db="EMBL/GenBank/DDBJ databases">
        <authorList>
            <person name="Petersen C."/>
        </authorList>
    </citation>
    <scope>NUCLEOTIDE SEQUENCE</scope>
    <source>
        <strain evidence="7">IBT 30069</strain>
    </source>
</reference>
<evidence type="ECO:0000256" key="6">
    <source>
        <dbReference type="SAM" id="Phobius"/>
    </source>
</evidence>
<organism evidence="7 8">
    <name type="scientific">Penicillium angulare</name>
    <dbReference type="NCBI Taxonomy" id="116970"/>
    <lineage>
        <taxon>Eukaryota</taxon>
        <taxon>Fungi</taxon>
        <taxon>Dikarya</taxon>
        <taxon>Ascomycota</taxon>
        <taxon>Pezizomycotina</taxon>
        <taxon>Eurotiomycetes</taxon>
        <taxon>Eurotiomycetidae</taxon>
        <taxon>Eurotiales</taxon>
        <taxon>Aspergillaceae</taxon>
        <taxon>Penicillium</taxon>
    </lineage>
</organism>
<keyword evidence="2" id="KW-0813">Transport</keyword>
<feature type="transmembrane region" description="Helical" evidence="6">
    <location>
        <begin position="394"/>
        <end position="417"/>
    </location>
</feature>
<evidence type="ECO:0000256" key="4">
    <source>
        <dbReference type="ARBA" id="ARBA00022989"/>
    </source>
</evidence>
<feature type="transmembrane region" description="Helical" evidence="6">
    <location>
        <begin position="317"/>
        <end position="336"/>
    </location>
</feature>
<dbReference type="PANTHER" id="PTHR45649">
    <property type="entry name" value="AMINO-ACID PERMEASE BAT1"/>
    <property type="match status" value="1"/>
</dbReference>
<dbReference type="EMBL" id="JAPQKH010000003">
    <property type="protein sequence ID" value="KAJ5108252.1"/>
    <property type="molecule type" value="Genomic_DNA"/>
</dbReference>
<dbReference type="GO" id="GO:0016020">
    <property type="term" value="C:membrane"/>
    <property type="evidence" value="ECO:0007669"/>
    <property type="project" value="UniProtKB-SubCell"/>
</dbReference>
<name>A0A9W9FXI3_9EURO</name>